<accession>A0A0P1AZD4</accession>
<evidence type="ECO:0000313" key="2">
    <source>
        <dbReference type="EMBL" id="CEG47748.1"/>
    </source>
</evidence>
<dbReference type="Proteomes" id="UP000054928">
    <property type="component" value="Unassembled WGS sequence"/>
</dbReference>
<dbReference type="RefSeq" id="XP_024584117.1">
    <property type="nucleotide sequence ID" value="XM_024718749.1"/>
</dbReference>
<keyword evidence="3" id="KW-1185">Reference proteome</keyword>
<evidence type="ECO:0000313" key="3">
    <source>
        <dbReference type="Proteomes" id="UP000054928"/>
    </source>
</evidence>
<feature type="compositionally biased region" description="Basic and acidic residues" evidence="1">
    <location>
        <begin position="10"/>
        <end position="28"/>
    </location>
</feature>
<organism evidence="2 3">
    <name type="scientific">Plasmopara halstedii</name>
    <name type="common">Downy mildew of sunflower</name>
    <dbReference type="NCBI Taxonomy" id="4781"/>
    <lineage>
        <taxon>Eukaryota</taxon>
        <taxon>Sar</taxon>
        <taxon>Stramenopiles</taxon>
        <taxon>Oomycota</taxon>
        <taxon>Peronosporomycetes</taxon>
        <taxon>Peronosporales</taxon>
        <taxon>Peronosporaceae</taxon>
        <taxon>Plasmopara</taxon>
    </lineage>
</organism>
<dbReference type="GeneID" id="36399950"/>
<sequence length="113" mass="13066">MKRFLLTNPENKKQVEAQEKRHKAEQNVKDVSSLVRREMFPELHPETALGSAASSSSAPKEIVIEARQRQLHGTLMKELLKSFTTTGKQTIAPYRKRTWEQKSKAIFFYFTSL</sequence>
<evidence type="ECO:0000256" key="1">
    <source>
        <dbReference type="SAM" id="MobiDB-lite"/>
    </source>
</evidence>
<protein>
    <submittedName>
        <fullName evidence="2">Uncharacterized protein</fullName>
    </submittedName>
</protein>
<dbReference type="EMBL" id="CCYD01002840">
    <property type="protein sequence ID" value="CEG47748.1"/>
    <property type="molecule type" value="Genomic_DNA"/>
</dbReference>
<dbReference type="AlphaFoldDB" id="A0A0P1AZD4"/>
<name>A0A0P1AZD4_PLAHL</name>
<proteinExistence type="predicted"/>
<feature type="region of interest" description="Disordered" evidence="1">
    <location>
        <begin position="1"/>
        <end position="30"/>
    </location>
</feature>
<reference evidence="3" key="1">
    <citation type="submission" date="2014-09" db="EMBL/GenBank/DDBJ databases">
        <authorList>
            <person name="Sharma Rahul"/>
            <person name="Thines Marco"/>
        </authorList>
    </citation>
    <scope>NUCLEOTIDE SEQUENCE [LARGE SCALE GENOMIC DNA]</scope>
</reference>